<gene>
    <name evidence="4" type="ORF">M3M39_03455</name>
</gene>
<dbReference type="RefSeq" id="WP_252797864.1">
    <property type="nucleotide sequence ID" value="NZ_CP097118.1"/>
</dbReference>
<keyword evidence="1" id="KW-0238">DNA-binding</keyword>
<evidence type="ECO:0000313" key="4">
    <source>
        <dbReference type="EMBL" id="USS88541.1"/>
    </source>
</evidence>
<dbReference type="InterPro" id="IPR010982">
    <property type="entry name" value="Lambda_DNA-bd_dom_sf"/>
</dbReference>
<dbReference type="PANTHER" id="PTHR46558:SF4">
    <property type="entry name" value="DNA-BIDING PHAGE PROTEIN"/>
    <property type="match status" value="1"/>
</dbReference>
<feature type="domain" description="HTH cro/C1-type" evidence="3">
    <location>
        <begin position="9"/>
        <end position="63"/>
    </location>
</feature>
<evidence type="ECO:0000259" key="3">
    <source>
        <dbReference type="PROSITE" id="PS50943"/>
    </source>
</evidence>
<keyword evidence="2" id="KW-1133">Transmembrane helix</keyword>
<dbReference type="SUPFAM" id="SSF47413">
    <property type="entry name" value="lambda repressor-like DNA-binding domains"/>
    <property type="match status" value="1"/>
</dbReference>
<sequence length="112" mass="13270">MENQFASQLKKLRTQHGWSQEDLAQKLFLSRQAVSRWEAGTASPDLATLIKLTELLDCSLDELVFAKTSEEEPRSQSRRMNFWEFIHLDWWLIFAFGGFFIWMLRAVVRIFQ</sequence>
<dbReference type="PROSITE" id="PS50943">
    <property type="entry name" value="HTH_CROC1"/>
    <property type="match status" value="1"/>
</dbReference>
<proteinExistence type="predicted"/>
<organism evidence="4 5">
    <name type="scientific">Fructilactobacillus hinvesii</name>
    <dbReference type="NCBI Taxonomy" id="2940300"/>
    <lineage>
        <taxon>Bacteria</taxon>
        <taxon>Bacillati</taxon>
        <taxon>Bacillota</taxon>
        <taxon>Bacilli</taxon>
        <taxon>Lactobacillales</taxon>
        <taxon>Lactobacillaceae</taxon>
        <taxon>Fructilactobacillus</taxon>
    </lineage>
</organism>
<protein>
    <submittedName>
        <fullName evidence="4">Helix-turn-helix transcriptional regulator</fullName>
    </submittedName>
</protein>
<feature type="transmembrane region" description="Helical" evidence="2">
    <location>
        <begin position="90"/>
        <end position="108"/>
    </location>
</feature>
<dbReference type="CDD" id="cd00093">
    <property type="entry name" value="HTH_XRE"/>
    <property type="match status" value="1"/>
</dbReference>
<dbReference type="SMART" id="SM00530">
    <property type="entry name" value="HTH_XRE"/>
    <property type="match status" value="1"/>
</dbReference>
<dbReference type="EMBL" id="CP097118">
    <property type="protein sequence ID" value="USS88541.1"/>
    <property type="molecule type" value="Genomic_DNA"/>
</dbReference>
<dbReference type="Gene3D" id="1.10.260.40">
    <property type="entry name" value="lambda repressor-like DNA-binding domains"/>
    <property type="match status" value="1"/>
</dbReference>
<reference evidence="4" key="1">
    <citation type="submission" date="2022-05" db="EMBL/GenBank/DDBJ databases">
        <authorList>
            <person name="Oliphant S.A."/>
            <person name="Watson-Haigh N.S."/>
            <person name="Sumby K.M."/>
            <person name="Gardner J.M."/>
            <person name="Jiranek V."/>
        </authorList>
    </citation>
    <scope>NUCLEOTIDE SEQUENCE</scope>
    <source>
        <strain evidence="4">KI11_C11</strain>
    </source>
</reference>
<keyword evidence="5" id="KW-1185">Reference proteome</keyword>
<dbReference type="Proteomes" id="UP001057025">
    <property type="component" value="Chromosome"/>
</dbReference>
<dbReference type="InterPro" id="IPR001387">
    <property type="entry name" value="Cro/C1-type_HTH"/>
</dbReference>
<dbReference type="Pfam" id="PF01381">
    <property type="entry name" value="HTH_3"/>
    <property type="match status" value="1"/>
</dbReference>
<dbReference type="PANTHER" id="PTHR46558">
    <property type="entry name" value="TRACRIPTIONAL REGULATORY PROTEIN-RELATED-RELATED"/>
    <property type="match status" value="1"/>
</dbReference>
<evidence type="ECO:0000256" key="1">
    <source>
        <dbReference type="ARBA" id="ARBA00023125"/>
    </source>
</evidence>
<name>A0ABY5BVD6_9LACO</name>
<accession>A0ABY5BVD6</accession>
<keyword evidence="2" id="KW-0472">Membrane</keyword>
<evidence type="ECO:0000313" key="5">
    <source>
        <dbReference type="Proteomes" id="UP001057025"/>
    </source>
</evidence>
<evidence type="ECO:0000256" key="2">
    <source>
        <dbReference type="SAM" id="Phobius"/>
    </source>
</evidence>
<keyword evidence="2" id="KW-0812">Transmembrane</keyword>